<sequence>MMICECMYEEYGTGFARHKGGINEPVAEYLWDNHLIALHWGDNASADPDDYDSGSNEIQYLNEFASEGRIVGSSYRRIITSEMLVGVVPADSNIKLLYFDEGEFVEEKEVSPGQSIDEPAEEDFKIFKALQLDDVKIVPREDYPILFDNSVRPPSASIINWWNVEEHLRRIVNGEKKKRSVYSLRSDEVEVLCEEYLRVVNGDYRTIRTVGGQTADVDISGLVENRRIWGEVTMGSEDDVTGKLDSLAEYTGESSEVLMFAPEDSKPDDVPEDITYLPVETVFETVNLNESGKRMIDEMLNVVG</sequence>
<gene>
    <name evidence="1" type="ORF">DV707_08445</name>
    <name evidence="2" type="ORF">SAMN04488133_2432</name>
</gene>
<dbReference type="KEGG" id="hlm:DV707_08445"/>
<keyword evidence="3" id="KW-1185">Reference proteome</keyword>
<dbReference type="EMBL" id="CP031311">
    <property type="protein sequence ID" value="QCC47685.1"/>
    <property type="molecule type" value="Genomic_DNA"/>
</dbReference>
<dbReference type="AlphaFoldDB" id="A0A1H6AR36"/>
<organism evidence="2 3">
    <name type="scientific">Halobellus limi</name>
    <dbReference type="NCBI Taxonomy" id="699433"/>
    <lineage>
        <taxon>Archaea</taxon>
        <taxon>Methanobacteriati</taxon>
        <taxon>Methanobacteriota</taxon>
        <taxon>Stenosarchaea group</taxon>
        <taxon>Halobacteria</taxon>
        <taxon>Halobacteriales</taxon>
        <taxon>Haloferacaceae</taxon>
        <taxon>Halobellus</taxon>
    </lineage>
</organism>
<proteinExistence type="predicted"/>
<protein>
    <submittedName>
        <fullName evidence="2">Uncharacterized protein</fullName>
    </submittedName>
</protein>
<evidence type="ECO:0000313" key="4">
    <source>
        <dbReference type="Proteomes" id="UP000296733"/>
    </source>
</evidence>
<accession>A0A1H6AR36</accession>
<evidence type="ECO:0000313" key="3">
    <source>
        <dbReference type="Proteomes" id="UP000236740"/>
    </source>
</evidence>
<name>A0A1H6AR36_9EURY</name>
<reference evidence="2 3" key="1">
    <citation type="submission" date="2016-10" db="EMBL/GenBank/DDBJ databases">
        <authorList>
            <person name="de Groot N.N."/>
        </authorList>
    </citation>
    <scope>NUCLEOTIDE SEQUENCE [LARGE SCALE GENOMIC DNA]</scope>
    <source>
        <strain evidence="2 3">CGMCC 1.10331</strain>
    </source>
</reference>
<evidence type="ECO:0000313" key="2">
    <source>
        <dbReference type="EMBL" id="SEG50525.1"/>
    </source>
</evidence>
<dbReference type="Proteomes" id="UP000296733">
    <property type="component" value="Chromosome"/>
</dbReference>
<reference evidence="1 4" key="2">
    <citation type="journal article" date="2019" name="Nat. Commun.">
        <title>A new type of DNA phosphorothioation-based antiviral system in archaea.</title>
        <authorList>
            <person name="Xiong L."/>
            <person name="Liu S."/>
            <person name="Chen S."/>
            <person name="Xiao Y."/>
            <person name="Zhu B."/>
            <person name="Gao Y."/>
            <person name="Zhang Y."/>
            <person name="Chen B."/>
            <person name="Luo J."/>
            <person name="Deng Z."/>
            <person name="Chen X."/>
            <person name="Wang L."/>
            <person name="Chen S."/>
        </authorList>
    </citation>
    <scope>NUCLEOTIDE SEQUENCE [LARGE SCALE GENOMIC DNA]</scope>
    <source>
        <strain evidence="1 4">CGMCC 1.10331</strain>
    </source>
</reference>
<evidence type="ECO:0000313" key="1">
    <source>
        <dbReference type="EMBL" id="QCC47685.1"/>
    </source>
</evidence>
<dbReference type="EMBL" id="FNVN01000003">
    <property type="protein sequence ID" value="SEG50525.1"/>
    <property type="molecule type" value="Genomic_DNA"/>
</dbReference>
<dbReference type="Proteomes" id="UP000236740">
    <property type="component" value="Unassembled WGS sequence"/>
</dbReference>